<protein>
    <submittedName>
        <fullName evidence="1">Uncharacterized protein</fullName>
    </submittedName>
</protein>
<name>A0A383AFB3_9ZZZZ</name>
<gene>
    <name evidence="1" type="ORF">METZ01_LOCUS458632</name>
</gene>
<accession>A0A383AFB3</accession>
<proteinExistence type="predicted"/>
<organism evidence="1">
    <name type="scientific">marine metagenome</name>
    <dbReference type="NCBI Taxonomy" id="408172"/>
    <lineage>
        <taxon>unclassified sequences</taxon>
        <taxon>metagenomes</taxon>
        <taxon>ecological metagenomes</taxon>
    </lineage>
</organism>
<feature type="non-terminal residue" evidence="1">
    <location>
        <position position="1"/>
    </location>
</feature>
<dbReference type="EMBL" id="UINC01191238">
    <property type="protein sequence ID" value="SVE05778.1"/>
    <property type="molecule type" value="Genomic_DNA"/>
</dbReference>
<reference evidence="1" key="1">
    <citation type="submission" date="2018-05" db="EMBL/GenBank/DDBJ databases">
        <authorList>
            <person name="Lanie J.A."/>
            <person name="Ng W.-L."/>
            <person name="Kazmierczak K.M."/>
            <person name="Andrzejewski T.M."/>
            <person name="Davidsen T.M."/>
            <person name="Wayne K.J."/>
            <person name="Tettelin H."/>
            <person name="Glass J.I."/>
            <person name="Rusch D."/>
            <person name="Podicherti R."/>
            <person name="Tsui H.-C.T."/>
            <person name="Winkler M.E."/>
        </authorList>
    </citation>
    <scope>NUCLEOTIDE SEQUENCE</scope>
</reference>
<dbReference type="AlphaFoldDB" id="A0A383AFB3"/>
<evidence type="ECO:0000313" key="1">
    <source>
        <dbReference type="EMBL" id="SVE05778.1"/>
    </source>
</evidence>
<sequence>EKLTADRTVVNLVNLSTNETRKVVVQAGAFGEHKFGRAKYVGRISEWPGHLGGYAGTYAPPKLETEERSIDVDSAHLTVELPPGMEIRLDLDTKRYVNEPSYFNGPF</sequence>